<feature type="chain" id="PRO_5029631829" evidence="7">
    <location>
        <begin position="21"/>
        <end position="1101"/>
    </location>
</feature>
<evidence type="ECO:0000313" key="9">
    <source>
        <dbReference type="EMBL" id="MXV52327.1"/>
    </source>
</evidence>
<dbReference type="AlphaFoldDB" id="A0A7K1YCL4"/>
<dbReference type="Pfam" id="PF13620">
    <property type="entry name" value="CarboxypepD_reg"/>
    <property type="match status" value="1"/>
</dbReference>
<dbReference type="PANTHER" id="PTHR30069:SF46">
    <property type="entry name" value="OAR PROTEIN"/>
    <property type="match status" value="1"/>
</dbReference>
<dbReference type="GO" id="GO:0044718">
    <property type="term" value="P:siderophore transmembrane transport"/>
    <property type="evidence" value="ECO:0007669"/>
    <property type="project" value="TreeGrafter"/>
</dbReference>
<dbReference type="InterPro" id="IPR037066">
    <property type="entry name" value="Plug_dom_sf"/>
</dbReference>
<dbReference type="GO" id="GO:0009279">
    <property type="term" value="C:cell outer membrane"/>
    <property type="evidence" value="ECO:0007669"/>
    <property type="project" value="UniProtKB-SubCell"/>
</dbReference>
<dbReference type="GO" id="GO:0015344">
    <property type="term" value="F:siderophore uptake transmembrane transporter activity"/>
    <property type="evidence" value="ECO:0007669"/>
    <property type="project" value="TreeGrafter"/>
</dbReference>
<keyword evidence="7" id="KW-0732">Signal</keyword>
<keyword evidence="2" id="KW-0813">Transport</keyword>
<reference evidence="9 10" key="1">
    <citation type="submission" date="2019-11" db="EMBL/GenBank/DDBJ databases">
        <title>Pedobacter sp. HMF7647 Genome sequencing and assembly.</title>
        <authorList>
            <person name="Kang H."/>
            <person name="Kim H."/>
            <person name="Joh K."/>
        </authorList>
    </citation>
    <scope>NUCLEOTIDE SEQUENCE [LARGE SCALE GENOMIC DNA]</scope>
    <source>
        <strain evidence="9 10">HMF7647</strain>
    </source>
</reference>
<comment type="caution">
    <text evidence="9">The sequence shown here is derived from an EMBL/GenBank/DDBJ whole genome shotgun (WGS) entry which is preliminary data.</text>
</comment>
<accession>A0A7K1YCL4</accession>
<dbReference type="EMBL" id="WVHT01000007">
    <property type="protein sequence ID" value="MXV52327.1"/>
    <property type="molecule type" value="Genomic_DNA"/>
</dbReference>
<feature type="signal peptide" evidence="7">
    <location>
        <begin position="1"/>
        <end position="20"/>
    </location>
</feature>
<dbReference type="Proteomes" id="UP000466586">
    <property type="component" value="Unassembled WGS sequence"/>
</dbReference>
<dbReference type="Gene3D" id="2.60.40.1120">
    <property type="entry name" value="Carboxypeptidase-like, regulatory domain"/>
    <property type="match status" value="1"/>
</dbReference>
<dbReference type="InterPro" id="IPR008969">
    <property type="entry name" value="CarboxyPept-like_regulatory"/>
</dbReference>
<dbReference type="InterPro" id="IPR039426">
    <property type="entry name" value="TonB-dep_rcpt-like"/>
</dbReference>
<dbReference type="SUPFAM" id="SSF56935">
    <property type="entry name" value="Porins"/>
    <property type="match status" value="1"/>
</dbReference>
<evidence type="ECO:0000256" key="2">
    <source>
        <dbReference type="ARBA" id="ARBA00022448"/>
    </source>
</evidence>
<dbReference type="Gene3D" id="2.170.130.10">
    <property type="entry name" value="TonB-dependent receptor, plug domain"/>
    <property type="match status" value="1"/>
</dbReference>
<sequence>MKKFLLFTVVLMFATAALFAQGVTTASMSGLITDTKGEPVAGATIQALHVPTGTNYTTSTRGDGRFNLPNLRIGGPYTVKVSFIGFQTYSESEINLTIGQDYKLNVKITDNATALREVVVTGTQNKVINASRSGTRETITRSQIDRLPTISRSLSDYTKLTPSANSTAVGGNSFGGRGTNANNLTVDGALFNNTFGLAGSLGGQTNSQPISLDAIEQIQVDLSPYDITQGRFTGAGINTVTKSGTNQFKGTAYGYWRGADLVGRNTLTTEVPKPTVDYHVYGVSLGGPIIKNKLFFFVSGEQERNNDPATSLQAAQAGQVTGGNIARPKQADMDQLSSFLTTKYGYDPGAYQNYNLRTNSDRIAAKLDWNINSKNSLSLKYFYLKSFRDVPPSASGALTSRSPGALTLPFFSSYYTINNNFNIGIAELNSRISAKFSNKLTVGYQALRDFRSSPGGSPFPLVDILESGSTLTSFGYEPFTAFNLLNTDTWQFSDNFQIFAGKHEFTVGAAAELNKFRNGFAPSYYGYYRFNSLTDFYNSANTGLTNAARYDFRYSALPDASFPYADVKVATYSLYGQDKWQIKDNFRLTYGVRFDLPTYNTTSQANPNAAALTFRDGQHVDVAKYPDAKIQFSPRAGFNWDIKNDQSIQLRGGLGLFVGPPPYVYISNQASNNGVQFGSYSIQPGTGGVLATDPRLAFNPNVDANRPAAGSGIASTSYNLAVTDPDFKFPKLFKANLAVDKKLPWGIIGTLEGSFSKDINGIMYQNINLPSTGAALAGSDNRIRYSASQIYGSIPAAQGGNTAQNPNISDVTVLSNTNKGYTYFVTAQVQKTISAFYFSLAYTHSDSRTVNDGGSIAQSTWRDRVVSGDPNADVTSYSNFYMPNRVIATASYRKEYAKYFATSVGLTFESANNGVSSYTYSGDLNGDAQTSNDLIYVPKTSVDIVLVPDNTDPTKGAVDSRTPAQIWAQLDSYIKQDEYLHDKRGEYAKRNGVVLPYFNNINLNLSQDFFVKAGTKRNTIRVEFNIINFTNFLNKDWGVYRVLTRPTLLTYKGLEAGTGKPTFSFPYLDSSNQIPLTNSYTNLTTQLSRWQAQIGLRYIFN</sequence>
<dbReference type="Pfam" id="PF25183">
    <property type="entry name" value="OMP_b-brl_4"/>
    <property type="match status" value="1"/>
</dbReference>
<keyword evidence="6" id="KW-0998">Cell outer membrane</keyword>
<keyword evidence="3" id="KW-1134">Transmembrane beta strand</keyword>
<evidence type="ECO:0000256" key="5">
    <source>
        <dbReference type="ARBA" id="ARBA00023136"/>
    </source>
</evidence>
<comment type="subcellular location">
    <subcellularLocation>
        <location evidence="1">Cell outer membrane</location>
        <topology evidence="1">Multi-pass membrane protein</topology>
    </subcellularLocation>
</comment>
<dbReference type="InterPro" id="IPR057601">
    <property type="entry name" value="Oar-like_b-barrel"/>
</dbReference>
<proteinExistence type="predicted"/>
<dbReference type="RefSeq" id="WP_160845500.1">
    <property type="nucleotide sequence ID" value="NZ_WVHT01000007.1"/>
</dbReference>
<evidence type="ECO:0000256" key="1">
    <source>
        <dbReference type="ARBA" id="ARBA00004571"/>
    </source>
</evidence>
<dbReference type="InterPro" id="IPR036942">
    <property type="entry name" value="Beta-barrel_TonB_sf"/>
</dbReference>
<evidence type="ECO:0000256" key="7">
    <source>
        <dbReference type="SAM" id="SignalP"/>
    </source>
</evidence>
<gene>
    <name evidence="9" type="ORF">GS399_15235</name>
</gene>
<dbReference type="SUPFAM" id="SSF49464">
    <property type="entry name" value="Carboxypeptidase regulatory domain-like"/>
    <property type="match status" value="1"/>
</dbReference>
<evidence type="ECO:0000256" key="3">
    <source>
        <dbReference type="ARBA" id="ARBA00022452"/>
    </source>
</evidence>
<protein>
    <submittedName>
        <fullName evidence="9">TonB-dependent receptor plug domain-containing protein</fullName>
    </submittedName>
</protein>
<dbReference type="Gene3D" id="2.40.170.20">
    <property type="entry name" value="TonB-dependent receptor, beta-barrel domain"/>
    <property type="match status" value="1"/>
</dbReference>
<dbReference type="PANTHER" id="PTHR30069">
    <property type="entry name" value="TONB-DEPENDENT OUTER MEMBRANE RECEPTOR"/>
    <property type="match status" value="1"/>
</dbReference>
<keyword evidence="10" id="KW-1185">Reference proteome</keyword>
<name>A0A7K1YCL4_9SPHI</name>
<evidence type="ECO:0000313" key="10">
    <source>
        <dbReference type="Proteomes" id="UP000466586"/>
    </source>
</evidence>
<keyword evidence="4" id="KW-0812">Transmembrane</keyword>
<keyword evidence="5" id="KW-0472">Membrane</keyword>
<evidence type="ECO:0000256" key="4">
    <source>
        <dbReference type="ARBA" id="ARBA00022692"/>
    </source>
</evidence>
<keyword evidence="9" id="KW-0675">Receptor</keyword>
<evidence type="ECO:0000259" key="8">
    <source>
        <dbReference type="Pfam" id="PF25183"/>
    </source>
</evidence>
<evidence type="ECO:0000256" key="6">
    <source>
        <dbReference type="ARBA" id="ARBA00023237"/>
    </source>
</evidence>
<feature type="domain" description="TonB-dependent transporter Oar-like beta-barrel" evidence="8">
    <location>
        <begin position="240"/>
        <end position="1034"/>
    </location>
</feature>
<organism evidence="9 10">
    <name type="scientific">Hufsiella arboris</name>
    <dbReference type="NCBI Taxonomy" id="2695275"/>
    <lineage>
        <taxon>Bacteria</taxon>
        <taxon>Pseudomonadati</taxon>
        <taxon>Bacteroidota</taxon>
        <taxon>Sphingobacteriia</taxon>
        <taxon>Sphingobacteriales</taxon>
        <taxon>Sphingobacteriaceae</taxon>
        <taxon>Hufsiella</taxon>
    </lineage>
</organism>